<evidence type="ECO:0000256" key="1">
    <source>
        <dbReference type="ARBA" id="ARBA00022801"/>
    </source>
</evidence>
<dbReference type="Pfam" id="PF00795">
    <property type="entry name" value="CN_hydrolase"/>
    <property type="match status" value="1"/>
</dbReference>
<sequence length="281" mass="31125">MPKTKTLRLAAARTTLRQDPRDAELLRESGREIRRLMRDAYAAGARLVVFPEGATCSPHKRIMSADPNRVGPADWGLVEWDVLRDELGRIADLARELGLWTVVGAVHRLTPPNRPHNSLYVLSDKGEVVTRYDERMLSNTKVSFMYTPGSAPVTFEVDGVRIGLALGMEAHFPELFLEYERLDVDVVLFATAAPTEVFATEAQAHAATNSYWVGYAADTSAGVLSPAGEWLARTGDEPIAVADIDGNAENLARPWRRTARDGVYEPHLIRDDPRSEDRAGF</sequence>
<proteinExistence type="predicted"/>
<dbReference type="SUPFAM" id="SSF56317">
    <property type="entry name" value="Carbon-nitrogen hydrolase"/>
    <property type="match status" value="1"/>
</dbReference>
<keyword evidence="1 3" id="KW-0378">Hydrolase</keyword>
<dbReference type="PANTHER" id="PTHR43674">
    <property type="entry name" value="NITRILASE C965.09-RELATED"/>
    <property type="match status" value="1"/>
</dbReference>
<dbReference type="AlphaFoldDB" id="A0A3E0HG68"/>
<dbReference type="Gene3D" id="3.60.110.10">
    <property type="entry name" value="Carbon-nitrogen hydrolase"/>
    <property type="match status" value="1"/>
</dbReference>
<gene>
    <name evidence="3" type="ORF">BCF44_108280</name>
</gene>
<keyword evidence="4" id="KW-1185">Reference proteome</keyword>
<evidence type="ECO:0000313" key="3">
    <source>
        <dbReference type="EMBL" id="REH44800.1"/>
    </source>
</evidence>
<dbReference type="Proteomes" id="UP000256269">
    <property type="component" value="Unassembled WGS sequence"/>
</dbReference>
<dbReference type="PANTHER" id="PTHR43674:SF16">
    <property type="entry name" value="CARBON-NITROGEN FAMILY, PUTATIVE (AFU_ORTHOLOGUE AFUA_5G02350)-RELATED"/>
    <property type="match status" value="1"/>
</dbReference>
<dbReference type="PROSITE" id="PS50263">
    <property type="entry name" value="CN_HYDROLASE"/>
    <property type="match status" value="1"/>
</dbReference>
<dbReference type="InterPro" id="IPR036526">
    <property type="entry name" value="C-N_Hydrolase_sf"/>
</dbReference>
<reference evidence="3 4" key="1">
    <citation type="submission" date="2018-08" db="EMBL/GenBank/DDBJ databases">
        <title>Genomic Encyclopedia of Archaeal and Bacterial Type Strains, Phase II (KMG-II): from individual species to whole genera.</title>
        <authorList>
            <person name="Goeker M."/>
        </authorList>
    </citation>
    <scope>NUCLEOTIDE SEQUENCE [LARGE SCALE GENOMIC DNA]</scope>
    <source>
        <strain evidence="3 4">DSM 45791</strain>
    </source>
</reference>
<dbReference type="CDD" id="cd07197">
    <property type="entry name" value="nitrilase"/>
    <property type="match status" value="1"/>
</dbReference>
<organism evidence="3 4">
    <name type="scientific">Kutzneria buriramensis</name>
    <dbReference type="NCBI Taxonomy" id="1045776"/>
    <lineage>
        <taxon>Bacteria</taxon>
        <taxon>Bacillati</taxon>
        <taxon>Actinomycetota</taxon>
        <taxon>Actinomycetes</taxon>
        <taxon>Pseudonocardiales</taxon>
        <taxon>Pseudonocardiaceae</taxon>
        <taxon>Kutzneria</taxon>
    </lineage>
</organism>
<dbReference type="InterPro" id="IPR050345">
    <property type="entry name" value="Aliph_Amidase/BUP"/>
</dbReference>
<dbReference type="RefSeq" id="WP_246015504.1">
    <property type="nucleotide sequence ID" value="NZ_CP144375.1"/>
</dbReference>
<protein>
    <submittedName>
        <fullName evidence="3">Putative amidohydrolase</fullName>
    </submittedName>
</protein>
<dbReference type="GO" id="GO:0016811">
    <property type="term" value="F:hydrolase activity, acting on carbon-nitrogen (but not peptide) bonds, in linear amides"/>
    <property type="evidence" value="ECO:0007669"/>
    <property type="project" value="TreeGrafter"/>
</dbReference>
<evidence type="ECO:0000259" key="2">
    <source>
        <dbReference type="PROSITE" id="PS50263"/>
    </source>
</evidence>
<comment type="caution">
    <text evidence="3">The sequence shown here is derived from an EMBL/GenBank/DDBJ whole genome shotgun (WGS) entry which is preliminary data.</text>
</comment>
<feature type="domain" description="CN hydrolase" evidence="2">
    <location>
        <begin position="12"/>
        <end position="275"/>
    </location>
</feature>
<name>A0A3E0HG68_9PSEU</name>
<evidence type="ECO:0000313" key="4">
    <source>
        <dbReference type="Proteomes" id="UP000256269"/>
    </source>
</evidence>
<accession>A0A3E0HG68</accession>
<dbReference type="EMBL" id="QUNO01000008">
    <property type="protein sequence ID" value="REH44800.1"/>
    <property type="molecule type" value="Genomic_DNA"/>
</dbReference>
<dbReference type="InterPro" id="IPR003010">
    <property type="entry name" value="C-N_Hydrolase"/>
</dbReference>